<sequence>MDRRQLLKSILSALAIAGYVQADRANASGMGSMMGNMMEGNDHDHEGMRAMMSPENRGPMRTGMELFQVHAEVHRKVTFLPNGIHAVTISAVPHTVALLQAHVTQMYQRLAEDQPFPYPASRSVPVMFAHPTLYQRKLDYLKDGVAVTETSSDPEMIQVIHAHAREITRFVKEGMPAMMRGMMSS</sequence>
<dbReference type="AlphaFoldDB" id="A0A5P9XLU4"/>
<dbReference type="KEGG" id="atx:GCD22_00104"/>
<accession>A0A5P9XLU4</accession>
<dbReference type="RefSeq" id="WP_172437567.1">
    <property type="nucleotide sequence ID" value="NZ_CP045571.1"/>
</dbReference>
<gene>
    <name evidence="1" type="ORF">GCD22_00104</name>
</gene>
<dbReference type="EMBL" id="CP045571">
    <property type="protein sequence ID" value="QFX94659.1"/>
    <property type="molecule type" value="Genomic_DNA"/>
</dbReference>
<evidence type="ECO:0000313" key="1">
    <source>
        <dbReference type="EMBL" id="QFX94659.1"/>
    </source>
</evidence>
<name>A0A5P9XLU4_ACITH</name>
<protein>
    <submittedName>
        <fullName evidence="1">Uncharacterized protein</fullName>
    </submittedName>
</protein>
<dbReference type="Proteomes" id="UP000363590">
    <property type="component" value="Chromosome"/>
</dbReference>
<evidence type="ECO:0000313" key="2">
    <source>
        <dbReference type="Proteomes" id="UP000363590"/>
    </source>
</evidence>
<dbReference type="GeneID" id="60694529"/>
<reference evidence="1 2" key="1">
    <citation type="submission" date="2019-10" db="EMBL/GenBank/DDBJ databases">
        <authorList>
            <person name="Wang R."/>
        </authorList>
    </citation>
    <scope>NUCLEOTIDE SEQUENCE [LARGE SCALE GENOMIC DNA]</scope>
    <source>
        <strain evidence="1 2">ATCC 19377</strain>
    </source>
</reference>
<organism evidence="1 2">
    <name type="scientific">Acidithiobacillus thiooxidans ATCC 19377</name>
    <dbReference type="NCBI Taxonomy" id="637390"/>
    <lineage>
        <taxon>Bacteria</taxon>
        <taxon>Pseudomonadati</taxon>
        <taxon>Pseudomonadota</taxon>
        <taxon>Acidithiobacillia</taxon>
        <taxon>Acidithiobacillales</taxon>
        <taxon>Acidithiobacillaceae</taxon>
        <taxon>Acidithiobacillus</taxon>
    </lineage>
</organism>
<proteinExistence type="predicted"/>